<feature type="repeat" description="TPR" evidence="1">
    <location>
        <begin position="134"/>
        <end position="167"/>
    </location>
</feature>
<dbReference type="InterPro" id="IPR019734">
    <property type="entry name" value="TPR_rpt"/>
</dbReference>
<proteinExistence type="predicted"/>
<dbReference type="PROSITE" id="PS50293">
    <property type="entry name" value="TPR_REGION"/>
    <property type="match status" value="1"/>
</dbReference>
<name>A7HMX4_FERNB</name>
<dbReference type="PROSITE" id="PS50005">
    <property type="entry name" value="TPR"/>
    <property type="match status" value="4"/>
</dbReference>
<keyword evidence="3" id="KW-1185">Reference proteome</keyword>
<gene>
    <name evidence="2" type="ordered locus">Fnod_1413</name>
</gene>
<evidence type="ECO:0000313" key="2">
    <source>
        <dbReference type="EMBL" id="ABS61257.1"/>
    </source>
</evidence>
<evidence type="ECO:0000256" key="1">
    <source>
        <dbReference type="PROSITE-ProRule" id="PRU00339"/>
    </source>
</evidence>
<dbReference type="RefSeq" id="WP_011994563.1">
    <property type="nucleotide sequence ID" value="NC_009718.1"/>
</dbReference>
<sequence>MAIKVLVYLPIKVDVAKRLNLPVKLPVLAEDLPLITDQDNIPLDVILRGLEEQYKVEKSDYWLSYLVYFYYEKFKVLLNEKNYAEAEEILKKVKELHYDYRYHFYNALLQAKMGNYEFAEIEFKQALTLNPDFALAYYELGNVLFAEKDYEDAIEAYRKAYEKDPNFLLPLLKIGDTYMELGQLDDAEMFYKSIIARDKLHQYATKEGLEIEPMPEAYLRLGVLYNLRQQYEKAEEIFKLGLSTGKKAEITYNLAYTLTKLGKHMEAYKILLDLSKEVQTPEVLNELGILQRRLGLYEEAYETFKKIEEHFPENFERIQFYVGKKDFESEYINEMKKAESVLEKVKFPFEKELEIIIESTDDDGNILIDKFAEITKINIQPFDNHNPNFENFPYILSGMYIAGTDPIIMEKNATILTIATIGTGLPLACTTTILRLYQYILSNESNVDHFIEDIHPEIDELHFDFSKQLLQLLNQPLDNFFDAEITNYAEFTLNLVKAIGYFPTKEEIKNIKNEMLRKTVGFFVEIMDKIRKA</sequence>
<dbReference type="Proteomes" id="UP000002415">
    <property type="component" value="Chromosome"/>
</dbReference>
<reference evidence="2 3" key="1">
    <citation type="submission" date="2007-07" db="EMBL/GenBank/DDBJ databases">
        <title>Complete sequence of Fervidobacterium nodosum Rt17-B1.</title>
        <authorList>
            <consortium name="US DOE Joint Genome Institute"/>
            <person name="Copeland A."/>
            <person name="Lucas S."/>
            <person name="Lapidus A."/>
            <person name="Barry K."/>
            <person name="Glavina del Rio T."/>
            <person name="Dalin E."/>
            <person name="Tice H."/>
            <person name="Pitluck S."/>
            <person name="Saunders E."/>
            <person name="Brettin T."/>
            <person name="Bruce D."/>
            <person name="Detter J.C."/>
            <person name="Han C."/>
            <person name="Schmutz J."/>
            <person name="Larimer F."/>
            <person name="Land M."/>
            <person name="Hauser L."/>
            <person name="Kyrpides N."/>
            <person name="Mikhailova N."/>
            <person name="Nelson K."/>
            <person name="Gogarten J.P."/>
            <person name="Noll K."/>
            <person name="Richardson P."/>
        </authorList>
    </citation>
    <scope>NUCLEOTIDE SEQUENCE [LARGE SCALE GENOMIC DNA]</scope>
    <source>
        <strain evidence="3">ATCC 35602 / DSM 5306 / Rt17-B1</strain>
    </source>
</reference>
<feature type="repeat" description="TPR" evidence="1">
    <location>
        <begin position="281"/>
        <end position="314"/>
    </location>
</feature>
<dbReference type="Gene3D" id="1.25.40.10">
    <property type="entry name" value="Tetratricopeptide repeat domain"/>
    <property type="match status" value="3"/>
</dbReference>
<protein>
    <submittedName>
        <fullName evidence="2">TPR repeat-containing protein</fullName>
    </submittedName>
</protein>
<dbReference type="EMBL" id="CP000771">
    <property type="protein sequence ID" value="ABS61257.1"/>
    <property type="molecule type" value="Genomic_DNA"/>
</dbReference>
<dbReference type="PANTHER" id="PTHR12558:SF13">
    <property type="entry name" value="CELL DIVISION CYCLE PROTEIN 27 HOMOLOG"/>
    <property type="match status" value="1"/>
</dbReference>
<evidence type="ECO:0000313" key="3">
    <source>
        <dbReference type="Proteomes" id="UP000002415"/>
    </source>
</evidence>
<dbReference type="Pfam" id="PF13174">
    <property type="entry name" value="TPR_6"/>
    <property type="match status" value="1"/>
</dbReference>
<dbReference type="OrthoDB" id="44338at2"/>
<dbReference type="STRING" id="381764.Fnod_1413"/>
<dbReference type="Pfam" id="PF13432">
    <property type="entry name" value="TPR_16"/>
    <property type="match status" value="1"/>
</dbReference>
<dbReference type="PANTHER" id="PTHR12558">
    <property type="entry name" value="CELL DIVISION CYCLE 16,23,27"/>
    <property type="match status" value="1"/>
</dbReference>
<feature type="repeat" description="TPR" evidence="1">
    <location>
        <begin position="100"/>
        <end position="133"/>
    </location>
</feature>
<dbReference type="InterPro" id="IPR011990">
    <property type="entry name" value="TPR-like_helical_dom_sf"/>
</dbReference>
<dbReference type="SMART" id="SM00028">
    <property type="entry name" value="TPR"/>
    <property type="match status" value="5"/>
</dbReference>
<dbReference type="HOGENOM" id="CLU_497693_0_0_0"/>
<accession>A7HMX4</accession>
<reference evidence="2 3" key="2">
    <citation type="journal article" date="2009" name="Proc. Natl. Acad. Sci. U.S.A.">
        <title>On the chimeric nature, thermophilic origin, and phylogenetic placement of the Thermotogales.</title>
        <authorList>
            <person name="Zhaxybayeva O."/>
            <person name="Swithers K.S."/>
            <person name="Lapierre P."/>
            <person name="Fournier G.P."/>
            <person name="Bickhart D.M."/>
            <person name="DeBoy R.T."/>
            <person name="Nelson K.E."/>
            <person name="Nesbo C.L."/>
            <person name="Doolittle W.F."/>
            <person name="Gogarten J.P."/>
            <person name="Noll K.M."/>
        </authorList>
    </citation>
    <scope>NUCLEOTIDE SEQUENCE [LARGE SCALE GENOMIC DNA]</scope>
    <source>
        <strain evidence="3">ATCC 35602 / DSM 5306 / Rt17-B1</strain>
    </source>
</reference>
<dbReference type="AlphaFoldDB" id="A7HMX4"/>
<organism evidence="2 3">
    <name type="scientific">Fervidobacterium nodosum (strain ATCC 35602 / DSM 5306 / Rt17-B1)</name>
    <dbReference type="NCBI Taxonomy" id="381764"/>
    <lineage>
        <taxon>Bacteria</taxon>
        <taxon>Thermotogati</taxon>
        <taxon>Thermotogota</taxon>
        <taxon>Thermotogae</taxon>
        <taxon>Thermotogales</taxon>
        <taxon>Fervidobacteriaceae</taxon>
        <taxon>Fervidobacterium</taxon>
    </lineage>
</organism>
<dbReference type="eggNOG" id="COG0457">
    <property type="taxonomic scope" value="Bacteria"/>
</dbReference>
<dbReference type="KEGG" id="fno:Fnod_1413"/>
<keyword evidence="1" id="KW-0802">TPR repeat</keyword>
<dbReference type="SUPFAM" id="SSF48452">
    <property type="entry name" value="TPR-like"/>
    <property type="match status" value="2"/>
</dbReference>
<feature type="repeat" description="TPR" evidence="1">
    <location>
        <begin position="215"/>
        <end position="248"/>
    </location>
</feature>
<dbReference type="Pfam" id="PF13181">
    <property type="entry name" value="TPR_8"/>
    <property type="match status" value="1"/>
</dbReference>